<gene>
    <name evidence="1" type="ORF">IJ22_07700</name>
</gene>
<protein>
    <submittedName>
        <fullName evidence="1">Uncharacterized protein</fullName>
    </submittedName>
</protein>
<proteinExistence type="predicted"/>
<dbReference type="AlphaFoldDB" id="A0A0U2KWQ4"/>
<evidence type="ECO:0000313" key="1">
    <source>
        <dbReference type="EMBL" id="ALS21154.1"/>
    </source>
</evidence>
<keyword evidence="2" id="KW-1185">Reference proteome</keyword>
<name>A0A0U2KWQ4_9BACL</name>
<accession>A0A0U2KWQ4</accession>
<dbReference type="PATRIC" id="fig|162209.4.peg.822"/>
<sequence length="73" mass="8268">MNRMSISILYNEVPVVVNLIGTDLKLIPSLLSALKQNKITLSSIQEPPWQIDLFSSEAVLYFNAGDKYRIPIF</sequence>
<dbReference type="OrthoDB" id="2625907at2"/>
<reference evidence="1 2" key="2">
    <citation type="journal article" date="2016" name="Genome Announc.">
        <title>Complete Genome Sequences of Two Interactive Moderate Thermophiles, Paenibacillus napthalenovorans 32O-Y and Paenibacillus sp. 32O-W.</title>
        <authorList>
            <person name="Butler R.R.III."/>
            <person name="Wang J."/>
            <person name="Stark B.C."/>
            <person name="Pombert J.F."/>
        </authorList>
    </citation>
    <scope>NUCLEOTIDE SEQUENCE [LARGE SCALE GENOMIC DNA]</scope>
    <source>
        <strain evidence="1 2">32O-Y</strain>
    </source>
</reference>
<reference evidence="2" key="1">
    <citation type="submission" date="2015-12" db="EMBL/GenBank/DDBJ databases">
        <title>Complete genome sequences of two moderately thermophilic Paenibacillus species.</title>
        <authorList>
            <person name="Butler R.III."/>
            <person name="Wang J."/>
            <person name="Stark B.C."/>
            <person name="Pombert J.-F."/>
        </authorList>
    </citation>
    <scope>NUCLEOTIDE SEQUENCE [LARGE SCALE GENOMIC DNA]</scope>
    <source>
        <strain evidence="2">32O-Y</strain>
    </source>
</reference>
<dbReference type="RefSeq" id="WP_054818012.1">
    <property type="nucleotide sequence ID" value="NZ_BJCS01000002.1"/>
</dbReference>
<organism evidence="1 2">
    <name type="scientific">Paenibacillus naphthalenovorans</name>
    <dbReference type="NCBI Taxonomy" id="162209"/>
    <lineage>
        <taxon>Bacteria</taxon>
        <taxon>Bacillati</taxon>
        <taxon>Bacillota</taxon>
        <taxon>Bacilli</taxon>
        <taxon>Bacillales</taxon>
        <taxon>Paenibacillaceae</taxon>
        <taxon>Paenibacillus</taxon>
    </lineage>
</organism>
<dbReference type="Proteomes" id="UP000061660">
    <property type="component" value="Chromosome"/>
</dbReference>
<evidence type="ECO:0000313" key="2">
    <source>
        <dbReference type="Proteomes" id="UP000061660"/>
    </source>
</evidence>
<dbReference type="KEGG" id="pnp:IJ22_07700"/>
<dbReference type="EMBL" id="CP013652">
    <property type="protein sequence ID" value="ALS21154.1"/>
    <property type="molecule type" value="Genomic_DNA"/>
</dbReference>